<dbReference type="RefSeq" id="WP_380653184.1">
    <property type="nucleotide sequence ID" value="NZ_JBHRVQ010000001.1"/>
</dbReference>
<comment type="caution">
    <text evidence="1">The sequence shown here is derived from an EMBL/GenBank/DDBJ whole genome shotgun (WGS) entry which is preliminary data.</text>
</comment>
<evidence type="ECO:0000313" key="2">
    <source>
        <dbReference type="Proteomes" id="UP001595637"/>
    </source>
</evidence>
<organism evidence="1 2">
    <name type="scientific">Salinicoccus sesuvii</name>
    <dbReference type="NCBI Taxonomy" id="868281"/>
    <lineage>
        <taxon>Bacteria</taxon>
        <taxon>Bacillati</taxon>
        <taxon>Bacillota</taxon>
        <taxon>Bacilli</taxon>
        <taxon>Bacillales</taxon>
        <taxon>Staphylococcaceae</taxon>
        <taxon>Salinicoccus</taxon>
    </lineage>
</organism>
<keyword evidence="2" id="KW-1185">Reference proteome</keyword>
<evidence type="ECO:0000313" key="1">
    <source>
        <dbReference type="EMBL" id="MFC3388150.1"/>
    </source>
</evidence>
<sequence>MRLYDHGNYTIYKQVRQDMLDGRAMLHDKVYINREGKSVFGYSHHTPRIFCDEEMTVRELLELLGVNKRSIKDAPWTKRRYK</sequence>
<name>A0ABV7N3I8_9STAP</name>
<dbReference type="EMBL" id="JBHRVQ010000001">
    <property type="protein sequence ID" value="MFC3388150.1"/>
    <property type="molecule type" value="Genomic_DNA"/>
</dbReference>
<proteinExistence type="predicted"/>
<protein>
    <submittedName>
        <fullName evidence="1">Uncharacterized protein</fullName>
    </submittedName>
</protein>
<reference evidence="2" key="1">
    <citation type="journal article" date="2019" name="Int. J. Syst. Evol. Microbiol.">
        <title>The Global Catalogue of Microorganisms (GCM) 10K type strain sequencing project: providing services to taxonomists for standard genome sequencing and annotation.</title>
        <authorList>
            <consortium name="The Broad Institute Genomics Platform"/>
            <consortium name="The Broad Institute Genome Sequencing Center for Infectious Disease"/>
            <person name="Wu L."/>
            <person name="Ma J."/>
        </authorList>
    </citation>
    <scope>NUCLEOTIDE SEQUENCE [LARGE SCALE GENOMIC DNA]</scope>
    <source>
        <strain evidence="2">CCM 7756</strain>
    </source>
</reference>
<gene>
    <name evidence="1" type="ORF">ACFOEO_06165</name>
</gene>
<accession>A0ABV7N3I8</accession>
<dbReference type="Proteomes" id="UP001595637">
    <property type="component" value="Unassembled WGS sequence"/>
</dbReference>